<evidence type="ECO:0000313" key="5">
    <source>
        <dbReference type="EMBL" id="MFB9270980.1"/>
    </source>
</evidence>
<accession>A0ABV5JY65</accession>
<evidence type="ECO:0000259" key="3">
    <source>
        <dbReference type="Pfam" id="PF16391"/>
    </source>
</evidence>
<dbReference type="InterPro" id="IPR008979">
    <property type="entry name" value="Galactose-bd-like_sf"/>
</dbReference>
<feature type="domain" description="DUF5126" evidence="4">
    <location>
        <begin position="123"/>
        <end position="230"/>
    </location>
</feature>
<protein>
    <submittedName>
        <fullName evidence="5">DUF5000 domain-containing lipoprotein</fullName>
    </submittedName>
</protein>
<sequence length="398" mass="44834">MMKYLIKLLTVSIVFILCACEENQHEPIFSDKTIPSVIENVIVTPINGGLDIKYDLPNNSDLLYVKAVYTTTKGEEAEVKASSFNNKLQILGFGDTTEKTVRLYSVDRSENTSKPITVSGAPLTPPVTIIQESMEITPDFGGARFTWENALNTPISIELMSTNELGELETIETVYTKQTATKSSLRGYESVPRLFAAVIRDRYDNYSDTIYAKTPDKLVVPLFEQRLDKTAFKKVVLENDDNWDAWEGDYWNFFDDEMTSIVHTQGDKPRPSIMTVDLGANVTLSRFTVHQRLSHGTIHAFAHGNPKTYKVYGAKELPGMDGNLDDWILLKDCESIKPSGSPLGTNTDEDIDHLWAGDEYTFDEAIEIRYFRFAVFSTWDGAGYINASEMTFWGNIVE</sequence>
<proteinExistence type="predicted"/>
<dbReference type="Proteomes" id="UP001589665">
    <property type="component" value="Unassembled WGS sequence"/>
</dbReference>
<dbReference type="Pfam" id="PF17166">
    <property type="entry name" value="DUF5126"/>
    <property type="match status" value="1"/>
</dbReference>
<evidence type="ECO:0000259" key="2">
    <source>
        <dbReference type="Pfam" id="PF16323"/>
    </source>
</evidence>
<dbReference type="EMBL" id="JBHMDX010000002">
    <property type="protein sequence ID" value="MFB9270980.1"/>
    <property type="molecule type" value="Genomic_DNA"/>
</dbReference>
<comment type="caution">
    <text evidence="5">The sequence shown here is derived from an EMBL/GenBank/DDBJ whole genome shotgun (WGS) entry which is preliminary data.</text>
</comment>
<evidence type="ECO:0000313" key="6">
    <source>
        <dbReference type="Proteomes" id="UP001589665"/>
    </source>
</evidence>
<dbReference type="Gene3D" id="2.60.120.260">
    <property type="entry name" value="Galactose-binding domain-like"/>
    <property type="match status" value="1"/>
</dbReference>
<dbReference type="Pfam" id="PF16323">
    <property type="entry name" value="DUF4959"/>
    <property type="match status" value="1"/>
</dbReference>
<dbReference type="RefSeq" id="WP_158283801.1">
    <property type="nucleotide sequence ID" value="NZ_BMNS01000004.1"/>
</dbReference>
<name>A0ABV5JY65_9FLAO</name>
<evidence type="ECO:0000256" key="1">
    <source>
        <dbReference type="SAM" id="SignalP"/>
    </source>
</evidence>
<reference evidence="5 6" key="1">
    <citation type="submission" date="2024-09" db="EMBL/GenBank/DDBJ databases">
        <authorList>
            <person name="Sun Q."/>
            <person name="Mori K."/>
        </authorList>
    </citation>
    <scope>NUCLEOTIDE SEQUENCE [LARGE SCALE GENOMIC DNA]</scope>
    <source>
        <strain evidence="5 6">JCM 13034</strain>
    </source>
</reference>
<dbReference type="InterPro" id="IPR032527">
    <property type="entry name" value="DUF4959"/>
</dbReference>
<feature type="domain" description="DUF5000" evidence="3">
    <location>
        <begin position="254"/>
        <end position="394"/>
    </location>
</feature>
<feature type="domain" description="DUF4959" evidence="2">
    <location>
        <begin position="19"/>
        <end position="119"/>
    </location>
</feature>
<dbReference type="InterPro" id="IPR032164">
    <property type="entry name" value="DUF5000"/>
</dbReference>
<keyword evidence="5" id="KW-0449">Lipoprotein</keyword>
<feature type="signal peptide" evidence="1">
    <location>
        <begin position="1"/>
        <end position="19"/>
    </location>
</feature>
<dbReference type="Pfam" id="PF16391">
    <property type="entry name" value="DUF5000"/>
    <property type="match status" value="1"/>
</dbReference>
<gene>
    <name evidence="5" type="ORF">ACFFT3_03695</name>
</gene>
<dbReference type="PROSITE" id="PS51257">
    <property type="entry name" value="PROKAR_LIPOPROTEIN"/>
    <property type="match status" value="1"/>
</dbReference>
<keyword evidence="6" id="KW-1185">Reference proteome</keyword>
<dbReference type="SUPFAM" id="SSF49785">
    <property type="entry name" value="Galactose-binding domain-like"/>
    <property type="match status" value="1"/>
</dbReference>
<organism evidence="5 6">
    <name type="scientific">Lutibacter litoralis</name>
    <dbReference type="NCBI Taxonomy" id="321268"/>
    <lineage>
        <taxon>Bacteria</taxon>
        <taxon>Pseudomonadati</taxon>
        <taxon>Bacteroidota</taxon>
        <taxon>Flavobacteriia</taxon>
        <taxon>Flavobacteriales</taxon>
        <taxon>Flavobacteriaceae</taxon>
        <taxon>Lutibacter</taxon>
    </lineage>
</organism>
<dbReference type="InterPro" id="IPR033431">
    <property type="entry name" value="DUF5126"/>
</dbReference>
<keyword evidence="1" id="KW-0732">Signal</keyword>
<evidence type="ECO:0000259" key="4">
    <source>
        <dbReference type="Pfam" id="PF17166"/>
    </source>
</evidence>
<feature type="chain" id="PRO_5045572339" evidence="1">
    <location>
        <begin position="20"/>
        <end position="398"/>
    </location>
</feature>